<organism evidence="4 5">
    <name type="scientific">Evansella caseinilytica</name>
    <dbReference type="NCBI Taxonomy" id="1503961"/>
    <lineage>
        <taxon>Bacteria</taxon>
        <taxon>Bacillati</taxon>
        <taxon>Bacillota</taxon>
        <taxon>Bacilli</taxon>
        <taxon>Bacillales</taxon>
        <taxon>Bacillaceae</taxon>
        <taxon>Evansella</taxon>
    </lineage>
</organism>
<keyword evidence="5" id="KW-1185">Reference proteome</keyword>
<dbReference type="SMART" id="SM00267">
    <property type="entry name" value="GGDEF"/>
    <property type="match status" value="1"/>
</dbReference>
<dbReference type="PANTHER" id="PTHR44757:SF2">
    <property type="entry name" value="BIOFILM ARCHITECTURE MAINTENANCE PROTEIN MBAA"/>
    <property type="match status" value="1"/>
</dbReference>
<dbReference type="InterPro" id="IPR000014">
    <property type="entry name" value="PAS"/>
</dbReference>
<dbReference type="InterPro" id="IPR013656">
    <property type="entry name" value="PAS_4"/>
</dbReference>
<dbReference type="NCBIfam" id="TIGR00254">
    <property type="entry name" value="GGDEF"/>
    <property type="match status" value="1"/>
</dbReference>
<gene>
    <name evidence="4" type="ORF">SAMN05421736_11963</name>
</gene>
<dbReference type="SMART" id="SM00091">
    <property type="entry name" value="PAS"/>
    <property type="match status" value="2"/>
</dbReference>
<dbReference type="CDD" id="cd01949">
    <property type="entry name" value="GGDEF"/>
    <property type="match status" value="1"/>
</dbReference>
<evidence type="ECO:0000259" key="2">
    <source>
        <dbReference type="PROSITE" id="PS50113"/>
    </source>
</evidence>
<dbReference type="AlphaFoldDB" id="A0A1H3U920"/>
<dbReference type="InterPro" id="IPR043128">
    <property type="entry name" value="Rev_trsase/Diguanyl_cyclase"/>
</dbReference>
<name>A0A1H3U920_9BACI</name>
<dbReference type="Pfam" id="PF13426">
    <property type="entry name" value="PAS_9"/>
    <property type="match status" value="1"/>
</dbReference>
<dbReference type="EMBL" id="FNPI01000019">
    <property type="protein sequence ID" value="SDZ58777.1"/>
    <property type="molecule type" value="Genomic_DNA"/>
</dbReference>
<dbReference type="NCBIfam" id="TIGR00229">
    <property type="entry name" value="sensory_box"/>
    <property type="match status" value="2"/>
</dbReference>
<dbReference type="PROSITE" id="PS50887">
    <property type="entry name" value="GGDEF"/>
    <property type="match status" value="1"/>
</dbReference>
<evidence type="ECO:0000259" key="1">
    <source>
        <dbReference type="PROSITE" id="PS50112"/>
    </source>
</evidence>
<sequence>MERLFTTNREEFVRFINYMQDMIFIMEVVDQKEFRYTVLNSAAKQRLNIDDSRIIGKNLEDVMPETNARFIKEKYRLVLNKKEQLRYEYSIGDDRYEESILNPIINKQNEVSHIISVTRDISTRKLTERKLMESEERYRLIAENSKALIQLLTKDGNILYASPSHSRVIGVQPEELLQEPLGKFMLPDEWRKIAKVIAALNKNGKHMKREIKTISRAGEEVYLSIDFIPIVEAGGKKKMKQILVVGEDITERKIYEKQIHQMAYYDHLTGLPNIQLLRMIFNDAIENAKKNYYQVALLYLDCDQFKLINDTYGHGVGDLFLKELAGRIRDCFPSKKDVVSRVGGDEFNIVLNEVQSKATVDKAVDMLFEKIREPWFYEGTPIYSSVSIGISLFPINGTDMQTLVKKADDALYIAKKQGRNRAVYF</sequence>
<accession>A0A1H3U920</accession>
<dbReference type="CDD" id="cd00130">
    <property type="entry name" value="PAS"/>
    <property type="match status" value="2"/>
</dbReference>
<evidence type="ECO:0000313" key="5">
    <source>
        <dbReference type="Proteomes" id="UP000198935"/>
    </source>
</evidence>
<dbReference type="Gene3D" id="3.30.450.20">
    <property type="entry name" value="PAS domain"/>
    <property type="match status" value="2"/>
</dbReference>
<dbReference type="InterPro" id="IPR029787">
    <property type="entry name" value="Nucleotide_cyclase"/>
</dbReference>
<dbReference type="Pfam" id="PF00990">
    <property type="entry name" value="GGDEF"/>
    <property type="match status" value="1"/>
</dbReference>
<evidence type="ECO:0000259" key="3">
    <source>
        <dbReference type="PROSITE" id="PS50887"/>
    </source>
</evidence>
<dbReference type="PANTHER" id="PTHR44757">
    <property type="entry name" value="DIGUANYLATE CYCLASE DGCP"/>
    <property type="match status" value="1"/>
</dbReference>
<dbReference type="Pfam" id="PF08448">
    <property type="entry name" value="PAS_4"/>
    <property type="match status" value="1"/>
</dbReference>
<dbReference type="SUPFAM" id="SSF55785">
    <property type="entry name" value="PYP-like sensor domain (PAS domain)"/>
    <property type="match status" value="2"/>
</dbReference>
<feature type="domain" description="PAS" evidence="1">
    <location>
        <begin position="134"/>
        <end position="204"/>
    </location>
</feature>
<dbReference type="InterPro" id="IPR052155">
    <property type="entry name" value="Biofilm_reg_signaling"/>
</dbReference>
<protein>
    <submittedName>
        <fullName evidence="4">PAS domain S-box-containing protein/diguanylate cyclase (GGDEF) domain-containing protein</fullName>
    </submittedName>
</protein>
<feature type="domain" description="PAC" evidence="2">
    <location>
        <begin position="81"/>
        <end position="133"/>
    </location>
</feature>
<dbReference type="Gene3D" id="3.30.70.270">
    <property type="match status" value="1"/>
</dbReference>
<dbReference type="STRING" id="1503961.SAMN05421736_11963"/>
<dbReference type="Proteomes" id="UP000198935">
    <property type="component" value="Unassembled WGS sequence"/>
</dbReference>
<evidence type="ECO:0000313" key="4">
    <source>
        <dbReference type="EMBL" id="SDZ58777.1"/>
    </source>
</evidence>
<dbReference type="InterPro" id="IPR035965">
    <property type="entry name" value="PAS-like_dom_sf"/>
</dbReference>
<feature type="domain" description="GGDEF" evidence="3">
    <location>
        <begin position="293"/>
        <end position="425"/>
    </location>
</feature>
<dbReference type="SUPFAM" id="SSF55073">
    <property type="entry name" value="Nucleotide cyclase"/>
    <property type="match status" value="1"/>
</dbReference>
<dbReference type="InterPro" id="IPR000700">
    <property type="entry name" value="PAS-assoc_C"/>
</dbReference>
<dbReference type="PROSITE" id="PS50113">
    <property type="entry name" value="PAC"/>
    <property type="match status" value="2"/>
</dbReference>
<reference evidence="5" key="1">
    <citation type="submission" date="2016-10" db="EMBL/GenBank/DDBJ databases">
        <authorList>
            <person name="Varghese N."/>
            <person name="Submissions S."/>
        </authorList>
    </citation>
    <scope>NUCLEOTIDE SEQUENCE [LARGE SCALE GENOMIC DNA]</scope>
    <source>
        <strain evidence="5">SP</strain>
    </source>
</reference>
<feature type="domain" description="PAC" evidence="2">
    <location>
        <begin position="207"/>
        <end position="261"/>
    </location>
</feature>
<proteinExistence type="predicted"/>
<dbReference type="PROSITE" id="PS50112">
    <property type="entry name" value="PAS"/>
    <property type="match status" value="1"/>
</dbReference>
<dbReference type="InterPro" id="IPR000160">
    <property type="entry name" value="GGDEF_dom"/>
</dbReference>